<organism evidence="2 3">
    <name type="scientific">Cucumis sativus</name>
    <name type="common">Cucumber</name>
    <dbReference type="NCBI Taxonomy" id="3659"/>
    <lineage>
        <taxon>Eukaryota</taxon>
        <taxon>Viridiplantae</taxon>
        <taxon>Streptophyta</taxon>
        <taxon>Embryophyta</taxon>
        <taxon>Tracheophyta</taxon>
        <taxon>Spermatophyta</taxon>
        <taxon>Magnoliopsida</taxon>
        <taxon>eudicotyledons</taxon>
        <taxon>Gunneridae</taxon>
        <taxon>Pentapetalae</taxon>
        <taxon>rosids</taxon>
        <taxon>fabids</taxon>
        <taxon>Cucurbitales</taxon>
        <taxon>Cucurbitaceae</taxon>
        <taxon>Benincaseae</taxon>
        <taxon>Cucumis</taxon>
    </lineage>
</organism>
<sequence>MDMIVLFDDLWLSDGRICTRFGDRIVWKAASGGFSLVEFFGGCVLVLASWFFTVDGLGVPVCGRWIGGFECRRVDRCCL</sequence>
<keyword evidence="1" id="KW-0472">Membrane</keyword>
<keyword evidence="1" id="KW-1133">Transmembrane helix</keyword>
<evidence type="ECO:0000256" key="1">
    <source>
        <dbReference type="SAM" id="Phobius"/>
    </source>
</evidence>
<evidence type="ECO:0000313" key="3">
    <source>
        <dbReference type="Proteomes" id="UP000029981"/>
    </source>
</evidence>
<reference evidence="2 3" key="2">
    <citation type="journal article" date="2009" name="PLoS ONE">
        <title>An integrated genetic and cytogenetic map of the cucumber genome.</title>
        <authorList>
            <person name="Ren Y."/>
            <person name="Zhang Z."/>
            <person name="Liu J."/>
            <person name="Staub J.E."/>
            <person name="Han Y."/>
            <person name="Cheng Z."/>
            <person name="Li X."/>
            <person name="Lu J."/>
            <person name="Miao H."/>
            <person name="Kang H."/>
            <person name="Xie B."/>
            <person name="Gu X."/>
            <person name="Wang X."/>
            <person name="Du Y."/>
            <person name="Jin W."/>
            <person name="Huang S."/>
        </authorList>
    </citation>
    <scope>NUCLEOTIDE SEQUENCE [LARGE SCALE GENOMIC DNA]</scope>
    <source>
        <strain evidence="3">cv. 9930</strain>
    </source>
</reference>
<dbReference type="Proteomes" id="UP000029981">
    <property type="component" value="Chromosome 2"/>
</dbReference>
<proteinExistence type="predicted"/>
<evidence type="ECO:0000313" key="2">
    <source>
        <dbReference type="EMBL" id="KGN61519.1"/>
    </source>
</evidence>
<dbReference type="EMBL" id="CM002923">
    <property type="protein sequence ID" value="KGN61519.1"/>
    <property type="molecule type" value="Genomic_DNA"/>
</dbReference>
<name>A0A0A0LKH2_CUCSA</name>
<protein>
    <recommendedName>
        <fullName evidence="4">Transmembrane protein</fullName>
    </recommendedName>
</protein>
<evidence type="ECO:0008006" key="4">
    <source>
        <dbReference type="Google" id="ProtNLM"/>
    </source>
</evidence>
<accession>A0A0A0LKH2</accession>
<feature type="transmembrane region" description="Helical" evidence="1">
    <location>
        <begin position="25"/>
        <end position="51"/>
    </location>
</feature>
<keyword evidence="3" id="KW-1185">Reference proteome</keyword>
<keyword evidence="1" id="KW-0812">Transmembrane</keyword>
<reference evidence="2 3" key="3">
    <citation type="journal article" date="2010" name="BMC Genomics">
        <title>Transcriptome sequencing and comparative analysis of cucumber flowers with different sex types.</title>
        <authorList>
            <person name="Guo S."/>
            <person name="Zheng Y."/>
            <person name="Joung J.G."/>
            <person name="Liu S."/>
            <person name="Zhang Z."/>
            <person name="Crasta O.R."/>
            <person name="Sobral B.W."/>
            <person name="Xu Y."/>
            <person name="Huang S."/>
            <person name="Fei Z."/>
        </authorList>
    </citation>
    <scope>NUCLEOTIDE SEQUENCE [LARGE SCALE GENOMIC DNA]</scope>
    <source>
        <strain evidence="3">cv. 9930</strain>
    </source>
</reference>
<dbReference type="AlphaFoldDB" id="A0A0A0LKH2"/>
<reference evidence="2 3" key="1">
    <citation type="journal article" date="2009" name="Nat. Genet.">
        <title>The genome of the cucumber, Cucumis sativus L.</title>
        <authorList>
            <person name="Huang S."/>
            <person name="Li R."/>
            <person name="Zhang Z."/>
            <person name="Li L."/>
            <person name="Gu X."/>
            <person name="Fan W."/>
            <person name="Lucas W.J."/>
            <person name="Wang X."/>
            <person name="Xie B."/>
            <person name="Ni P."/>
            <person name="Ren Y."/>
            <person name="Zhu H."/>
            <person name="Li J."/>
            <person name="Lin K."/>
            <person name="Jin W."/>
            <person name="Fei Z."/>
            <person name="Li G."/>
            <person name="Staub J."/>
            <person name="Kilian A."/>
            <person name="van der Vossen E.A."/>
            <person name="Wu Y."/>
            <person name="Guo J."/>
            <person name="He J."/>
            <person name="Jia Z."/>
            <person name="Ren Y."/>
            <person name="Tian G."/>
            <person name="Lu Y."/>
            <person name="Ruan J."/>
            <person name="Qian W."/>
            <person name="Wang M."/>
            <person name="Huang Q."/>
            <person name="Li B."/>
            <person name="Xuan Z."/>
            <person name="Cao J."/>
            <person name="Asan"/>
            <person name="Wu Z."/>
            <person name="Zhang J."/>
            <person name="Cai Q."/>
            <person name="Bai Y."/>
            <person name="Zhao B."/>
            <person name="Han Y."/>
            <person name="Li Y."/>
            <person name="Li X."/>
            <person name="Wang S."/>
            <person name="Shi Q."/>
            <person name="Liu S."/>
            <person name="Cho W.K."/>
            <person name="Kim J.Y."/>
            <person name="Xu Y."/>
            <person name="Heller-Uszynska K."/>
            <person name="Miao H."/>
            <person name="Cheng Z."/>
            <person name="Zhang S."/>
            <person name="Wu J."/>
            <person name="Yang Y."/>
            <person name="Kang H."/>
            <person name="Li M."/>
            <person name="Liang H."/>
            <person name="Ren X."/>
            <person name="Shi Z."/>
            <person name="Wen M."/>
            <person name="Jian M."/>
            <person name="Yang H."/>
            <person name="Zhang G."/>
            <person name="Yang Z."/>
            <person name="Chen R."/>
            <person name="Liu S."/>
            <person name="Li J."/>
            <person name="Ma L."/>
            <person name="Liu H."/>
            <person name="Zhou Y."/>
            <person name="Zhao J."/>
            <person name="Fang X."/>
            <person name="Li G."/>
            <person name="Fang L."/>
            <person name="Li Y."/>
            <person name="Liu D."/>
            <person name="Zheng H."/>
            <person name="Zhang Y."/>
            <person name="Qin N."/>
            <person name="Li Z."/>
            <person name="Yang G."/>
            <person name="Yang S."/>
            <person name="Bolund L."/>
            <person name="Kristiansen K."/>
            <person name="Zheng H."/>
            <person name="Li S."/>
            <person name="Zhang X."/>
            <person name="Yang H."/>
            <person name="Wang J."/>
            <person name="Sun R."/>
            <person name="Zhang B."/>
            <person name="Jiang S."/>
            <person name="Wang J."/>
            <person name="Du Y."/>
            <person name="Li S."/>
        </authorList>
    </citation>
    <scope>NUCLEOTIDE SEQUENCE [LARGE SCALE GENOMIC DNA]</scope>
    <source>
        <strain evidence="3">cv. 9930</strain>
    </source>
</reference>
<gene>
    <name evidence="2" type="ORF">Csa_2G153080</name>
</gene>
<reference evidence="2 3" key="4">
    <citation type="journal article" date="2011" name="BMC Genomics">
        <title>RNA-Seq improves annotation of protein-coding genes in the cucumber genome.</title>
        <authorList>
            <person name="Li Z."/>
            <person name="Zhang Z."/>
            <person name="Yan P."/>
            <person name="Huang S."/>
            <person name="Fei Z."/>
            <person name="Lin K."/>
        </authorList>
    </citation>
    <scope>NUCLEOTIDE SEQUENCE [LARGE SCALE GENOMIC DNA]</scope>
    <source>
        <strain evidence="3">cv. 9930</strain>
    </source>
</reference>
<dbReference type="Gramene" id="KGN61519">
    <property type="protein sequence ID" value="KGN61519"/>
    <property type="gene ID" value="Csa_2G153080"/>
</dbReference>